<dbReference type="NCBIfam" id="TIGR03654">
    <property type="entry name" value="L6_bact"/>
    <property type="match status" value="1"/>
</dbReference>
<feature type="domain" description="Large ribosomal subunit protein uL6 alpha-beta" evidence="10">
    <location>
        <begin position="90"/>
        <end position="164"/>
    </location>
</feature>
<evidence type="ECO:0000256" key="5">
    <source>
        <dbReference type="ARBA" id="ARBA00023274"/>
    </source>
</evidence>
<protein>
    <recommendedName>
        <fullName evidence="6">Large ribosomal subunit protein uL6</fullName>
    </recommendedName>
</protein>
<dbReference type="EMBL" id="JACHHJ010000007">
    <property type="protein sequence ID" value="MBB6451476.1"/>
    <property type="molecule type" value="Genomic_DNA"/>
</dbReference>
<dbReference type="GO" id="GO:0019843">
    <property type="term" value="F:rRNA binding"/>
    <property type="evidence" value="ECO:0007669"/>
    <property type="project" value="UniProtKB-UniRule"/>
</dbReference>
<dbReference type="InterPro" id="IPR019906">
    <property type="entry name" value="Ribosomal_uL6_bac-type"/>
</dbReference>
<dbReference type="InterPro" id="IPR036789">
    <property type="entry name" value="Ribosomal_uL6-like_a/b-dom_sf"/>
</dbReference>
<name>A0A841PW36_9BACL</name>
<dbReference type="PANTHER" id="PTHR11655">
    <property type="entry name" value="60S/50S RIBOSOMAL PROTEIN L6/L9"/>
    <property type="match status" value="1"/>
</dbReference>
<dbReference type="CDD" id="cd06464">
    <property type="entry name" value="ACD_sHsps-like"/>
    <property type="match status" value="1"/>
</dbReference>
<keyword evidence="3 6" id="KW-0694">RNA-binding</keyword>
<sequence length="178" mass="19330">MSRVGVNPLTVPDDVTITLDGQQVTVKGPKGELSRQFNSDISISLEDGVLTTTRPSDHKDHRSMHGTVRSLIGNMVEGVTKGFEKSLDLVGVGYRATKSGDKLILNIGYSHPVEIKEVEGIEFEVPSNNKVLVKGIDKQLVGAVASDIRSRRTPEPYNGKGVRYTGEQVRSKEGKTGK</sequence>
<dbReference type="SUPFAM" id="SSF56053">
    <property type="entry name" value="Ribosomal protein L6"/>
    <property type="match status" value="2"/>
</dbReference>
<proteinExistence type="inferred from homology"/>
<evidence type="ECO:0000313" key="12">
    <source>
        <dbReference type="Proteomes" id="UP000568839"/>
    </source>
</evidence>
<dbReference type="InterPro" id="IPR000702">
    <property type="entry name" value="Ribosomal_uL6-like"/>
</dbReference>
<dbReference type="PRINTS" id="PR00059">
    <property type="entry name" value="RIBOSOMALL6"/>
</dbReference>
<dbReference type="GO" id="GO:0003735">
    <property type="term" value="F:structural constituent of ribosome"/>
    <property type="evidence" value="ECO:0007669"/>
    <property type="project" value="UniProtKB-UniRule"/>
</dbReference>
<keyword evidence="12" id="KW-1185">Reference proteome</keyword>
<evidence type="ECO:0000256" key="8">
    <source>
        <dbReference type="RuleBase" id="RU003870"/>
    </source>
</evidence>
<dbReference type="GO" id="GO:0002181">
    <property type="term" value="P:cytoplasmic translation"/>
    <property type="evidence" value="ECO:0007669"/>
    <property type="project" value="TreeGrafter"/>
</dbReference>
<feature type="region of interest" description="Disordered" evidence="9">
    <location>
        <begin position="151"/>
        <end position="178"/>
    </location>
</feature>
<dbReference type="HAMAP" id="MF_01365_B">
    <property type="entry name" value="Ribosomal_uL6_B"/>
    <property type="match status" value="1"/>
</dbReference>
<evidence type="ECO:0000259" key="10">
    <source>
        <dbReference type="Pfam" id="PF00347"/>
    </source>
</evidence>
<dbReference type="PIRSF" id="PIRSF002162">
    <property type="entry name" value="Ribosomal_L6"/>
    <property type="match status" value="1"/>
</dbReference>
<keyword evidence="4 6" id="KW-0689">Ribosomal protein</keyword>
<dbReference type="AlphaFoldDB" id="A0A841PW36"/>
<evidence type="ECO:0000256" key="3">
    <source>
        <dbReference type="ARBA" id="ARBA00022884"/>
    </source>
</evidence>
<feature type="domain" description="Large ribosomal subunit protein uL6 alpha-beta" evidence="10">
    <location>
        <begin position="11"/>
        <end position="82"/>
    </location>
</feature>
<comment type="caution">
    <text evidence="11">The sequence shown here is derived from an EMBL/GenBank/DDBJ whole genome shotgun (WGS) entry which is preliminary data.</text>
</comment>
<dbReference type="FunFam" id="3.90.930.12:FF:000001">
    <property type="entry name" value="50S ribosomal protein L6"/>
    <property type="match status" value="1"/>
</dbReference>
<reference evidence="11 12" key="1">
    <citation type="submission" date="2020-08" db="EMBL/GenBank/DDBJ databases">
        <title>Genomic Encyclopedia of Type Strains, Phase IV (KMG-IV): sequencing the most valuable type-strain genomes for metagenomic binning, comparative biology and taxonomic classification.</title>
        <authorList>
            <person name="Goeker M."/>
        </authorList>
    </citation>
    <scope>NUCLEOTIDE SEQUENCE [LARGE SCALE GENOMIC DNA]</scope>
    <source>
        <strain evidence="11 12">DSM 21769</strain>
    </source>
</reference>
<evidence type="ECO:0000313" key="11">
    <source>
        <dbReference type="EMBL" id="MBB6451476.1"/>
    </source>
</evidence>
<evidence type="ECO:0000256" key="2">
    <source>
        <dbReference type="ARBA" id="ARBA00022730"/>
    </source>
</evidence>
<gene>
    <name evidence="6" type="primary">rplF</name>
    <name evidence="11" type="ORF">HNR44_003487</name>
</gene>
<dbReference type="RefSeq" id="WP_184405692.1">
    <property type="nucleotide sequence ID" value="NZ_JACHHJ010000007.1"/>
</dbReference>
<comment type="similarity">
    <text evidence="1 6 7">Belongs to the universal ribosomal protein uL6 family.</text>
</comment>
<accession>A0A841PW36</accession>
<dbReference type="PANTHER" id="PTHR11655:SF14">
    <property type="entry name" value="LARGE RIBOSOMAL SUBUNIT PROTEIN UL6M"/>
    <property type="match status" value="1"/>
</dbReference>
<dbReference type="Proteomes" id="UP000568839">
    <property type="component" value="Unassembled WGS sequence"/>
</dbReference>
<comment type="subunit">
    <text evidence="6">Part of the 50S ribosomal subunit.</text>
</comment>
<comment type="function">
    <text evidence="6 8">This protein binds to the 23S rRNA, and is important in its secondary structure. It is located near the subunit interface in the base of the L7/L12 stalk, and near the tRNA binding site of the peptidyltransferase center.</text>
</comment>
<dbReference type="GO" id="GO:0022625">
    <property type="term" value="C:cytosolic large ribosomal subunit"/>
    <property type="evidence" value="ECO:0007669"/>
    <property type="project" value="UniProtKB-UniRule"/>
</dbReference>
<feature type="compositionally biased region" description="Basic and acidic residues" evidence="9">
    <location>
        <begin position="169"/>
        <end position="178"/>
    </location>
</feature>
<evidence type="ECO:0000256" key="7">
    <source>
        <dbReference type="RuleBase" id="RU003869"/>
    </source>
</evidence>
<keyword evidence="2 6" id="KW-0699">rRNA-binding</keyword>
<dbReference type="InterPro" id="IPR020040">
    <property type="entry name" value="Ribosomal_uL6_a/b-dom"/>
</dbReference>
<dbReference type="FunFam" id="3.90.930.12:FF:000002">
    <property type="entry name" value="50S ribosomal protein L6"/>
    <property type="match status" value="1"/>
</dbReference>
<keyword evidence="5 6" id="KW-0687">Ribonucleoprotein</keyword>
<dbReference type="Gene3D" id="3.90.930.12">
    <property type="entry name" value="Ribosomal protein L6, alpha-beta domain"/>
    <property type="match status" value="2"/>
</dbReference>
<evidence type="ECO:0000256" key="1">
    <source>
        <dbReference type="ARBA" id="ARBA00009356"/>
    </source>
</evidence>
<evidence type="ECO:0000256" key="9">
    <source>
        <dbReference type="SAM" id="MobiDB-lite"/>
    </source>
</evidence>
<organism evidence="11 12">
    <name type="scientific">Geomicrobium halophilum</name>
    <dbReference type="NCBI Taxonomy" id="549000"/>
    <lineage>
        <taxon>Bacteria</taxon>
        <taxon>Bacillati</taxon>
        <taxon>Bacillota</taxon>
        <taxon>Bacilli</taxon>
        <taxon>Bacillales</taxon>
        <taxon>Geomicrobium</taxon>
    </lineage>
</organism>
<evidence type="ECO:0000256" key="4">
    <source>
        <dbReference type="ARBA" id="ARBA00022980"/>
    </source>
</evidence>
<dbReference type="Pfam" id="PF00347">
    <property type="entry name" value="Ribosomal_L6"/>
    <property type="match status" value="2"/>
</dbReference>
<evidence type="ECO:0000256" key="6">
    <source>
        <dbReference type="HAMAP-Rule" id="MF_01365"/>
    </source>
</evidence>